<dbReference type="GO" id="GO:0008757">
    <property type="term" value="F:S-adenosylmethionine-dependent methyltransferase activity"/>
    <property type="evidence" value="ECO:0007669"/>
    <property type="project" value="InterPro"/>
</dbReference>
<organism evidence="2 4">
    <name type="scientific">Candidatus Chlorohelix allophototropha</name>
    <dbReference type="NCBI Taxonomy" id="3003348"/>
    <lineage>
        <taxon>Bacteria</taxon>
        <taxon>Bacillati</taxon>
        <taxon>Chloroflexota</taxon>
        <taxon>Chloroflexia</taxon>
        <taxon>Candidatus Chloroheliales</taxon>
        <taxon>Candidatus Chloroheliaceae</taxon>
        <taxon>Candidatus Chlorohelix</taxon>
    </lineage>
</organism>
<dbReference type="Gene3D" id="3.40.50.150">
    <property type="entry name" value="Vaccinia Virus protein VP39"/>
    <property type="match status" value="1"/>
</dbReference>
<keyword evidence="2" id="KW-0489">Methyltransferase</keyword>
<dbReference type="InterPro" id="IPR013216">
    <property type="entry name" value="Methyltransf_11"/>
</dbReference>
<dbReference type="Proteomes" id="UP000521676">
    <property type="component" value="Unassembled WGS sequence"/>
</dbReference>
<protein>
    <submittedName>
        <fullName evidence="2">Class I SAM-dependent methyltransferase</fullName>
    </submittedName>
</protein>
<reference evidence="3" key="2">
    <citation type="journal article" date="2024" name="Nature">
        <title>Anoxygenic phototroph of the Chloroflexota uses a type I reaction centre.</title>
        <authorList>
            <person name="Tsuji J.M."/>
            <person name="Shaw N.A."/>
            <person name="Nagashima S."/>
            <person name="Venkiteswaran J.J."/>
            <person name="Schiff S.L."/>
            <person name="Watanabe T."/>
            <person name="Fukui M."/>
            <person name="Hanada S."/>
            <person name="Tank M."/>
            <person name="Neufeld J.D."/>
        </authorList>
    </citation>
    <scope>NUCLEOTIDE SEQUENCE</scope>
    <source>
        <strain evidence="3">L227-S17</strain>
    </source>
</reference>
<proteinExistence type="predicted"/>
<evidence type="ECO:0000313" key="5">
    <source>
        <dbReference type="Proteomes" id="UP001431572"/>
    </source>
</evidence>
<dbReference type="CDD" id="cd02440">
    <property type="entry name" value="AdoMet_MTases"/>
    <property type="match status" value="1"/>
</dbReference>
<dbReference type="InterPro" id="IPR029063">
    <property type="entry name" value="SAM-dependent_MTases_sf"/>
</dbReference>
<evidence type="ECO:0000259" key="1">
    <source>
        <dbReference type="Pfam" id="PF08241"/>
    </source>
</evidence>
<evidence type="ECO:0000313" key="4">
    <source>
        <dbReference type="Proteomes" id="UP000521676"/>
    </source>
</evidence>
<feature type="domain" description="Methyltransferase type 11" evidence="1">
    <location>
        <begin position="63"/>
        <end position="158"/>
    </location>
</feature>
<name>A0A8T7LVW2_9CHLR</name>
<dbReference type="AlphaFoldDB" id="A0A8T7LVW2"/>
<dbReference type="SUPFAM" id="SSF53335">
    <property type="entry name" value="S-adenosyl-L-methionine-dependent methyltransferases"/>
    <property type="match status" value="1"/>
</dbReference>
<dbReference type="EMBL" id="CP128399">
    <property type="protein sequence ID" value="WJW65526.1"/>
    <property type="molecule type" value="Genomic_DNA"/>
</dbReference>
<dbReference type="RefSeq" id="WP_341467410.1">
    <property type="nucleotide sequence ID" value="NZ_CP128399.1"/>
</dbReference>
<reference evidence="2 4" key="1">
    <citation type="submission" date="2020-06" db="EMBL/GenBank/DDBJ databases">
        <title>Anoxygenic phototrophic Chloroflexota member uses a Type I reaction center.</title>
        <authorList>
            <person name="Tsuji J.M."/>
            <person name="Shaw N.A."/>
            <person name="Nagashima S."/>
            <person name="Venkiteswaran J."/>
            <person name="Schiff S.L."/>
            <person name="Hanada S."/>
            <person name="Tank M."/>
            <person name="Neufeld J.D."/>
        </authorList>
    </citation>
    <scope>NUCLEOTIDE SEQUENCE [LARGE SCALE GENOMIC DNA]</scope>
    <source>
        <strain evidence="2">L227-S17</strain>
    </source>
</reference>
<dbReference type="Proteomes" id="UP001431572">
    <property type="component" value="Chromosome 1"/>
</dbReference>
<evidence type="ECO:0000313" key="3">
    <source>
        <dbReference type="EMBL" id="WJW65526.1"/>
    </source>
</evidence>
<dbReference type="Pfam" id="PF08241">
    <property type="entry name" value="Methyltransf_11"/>
    <property type="match status" value="1"/>
</dbReference>
<keyword evidence="5" id="KW-1185">Reference proteome</keyword>
<keyword evidence="2" id="KW-0808">Transferase</keyword>
<gene>
    <name evidence="2" type="ORF">HXX08_09740</name>
    <name evidence="3" type="ORF">OZ401_001292</name>
</gene>
<accession>A0A8T7LVW2</accession>
<dbReference type="EMBL" id="JACATZ010000001">
    <property type="protein sequence ID" value="NWJ46148.1"/>
    <property type="molecule type" value="Genomic_DNA"/>
</dbReference>
<evidence type="ECO:0000313" key="2">
    <source>
        <dbReference type="EMBL" id="NWJ46148.1"/>
    </source>
</evidence>
<dbReference type="GO" id="GO:0032259">
    <property type="term" value="P:methylation"/>
    <property type="evidence" value="ECO:0007669"/>
    <property type="project" value="UniProtKB-KW"/>
</dbReference>
<sequence length="257" mass="28576">MDVVEYNRKAWDKQVETGNPWTVPVSPEIIAAARRGEWSVVLTAGKAVPRNWFPEKLEGVEVLCLAAGGGQQAPILAAAGAKVTVFDNSPAQLARDREVAEREGLEIVTVQGDMADLSAFTDGSFELVFHPVSNVFVPDVRPVWKEAYRVLRKGGVLLSGFMNPVLFTFDYTLYKQGIFQVRHALPYSDLHNLSAEERKQQLPEDAPLEFSHTYESLIGGQLEVGFLLSAFYEDIQPGERIGEYIPNYFATRAVKQS</sequence>